<dbReference type="EMBL" id="BJYF01000019">
    <property type="protein sequence ID" value="GEN60550.1"/>
    <property type="molecule type" value="Genomic_DNA"/>
</dbReference>
<accession>A0A511XC88</accession>
<organism evidence="1 2">
    <name type="scientific">Acetobacter nitrogenifigens DSM 23921 = NBRC 105050</name>
    <dbReference type="NCBI Taxonomy" id="1120919"/>
    <lineage>
        <taxon>Bacteria</taxon>
        <taxon>Pseudomonadati</taxon>
        <taxon>Pseudomonadota</taxon>
        <taxon>Alphaproteobacteria</taxon>
        <taxon>Acetobacterales</taxon>
        <taxon>Acetobacteraceae</taxon>
        <taxon>Acetobacter</taxon>
    </lineage>
</organism>
<name>A0A511XC88_9PROT</name>
<dbReference type="Proteomes" id="UP000321635">
    <property type="component" value="Unassembled WGS sequence"/>
</dbReference>
<dbReference type="RefSeq" id="WP_026398192.1">
    <property type="nucleotide sequence ID" value="NZ_AUBI01000010.1"/>
</dbReference>
<dbReference type="Pfam" id="PF14337">
    <property type="entry name" value="Abi_alpha"/>
    <property type="match status" value="1"/>
</dbReference>
<evidence type="ECO:0000313" key="1">
    <source>
        <dbReference type="EMBL" id="GEN60550.1"/>
    </source>
</evidence>
<evidence type="ECO:0008006" key="3">
    <source>
        <dbReference type="Google" id="ProtNLM"/>
    </source>
</evidence>
<comment type="caution">
    <text evidence="1">The sequence shown here is derived from an EMBL/GenBank/DDBJ whole genome shotgun (WGS) entry which is preliminary data.</text>
</comment>
<sequence length="227" mass="25682">MNSLIPQDPESLVHAADAIGHTIKNVPGLYDAVYETIAHVWIDPIRRRRRAKNLQYELEMAEKMIEGKQRLDDVSAKVAKEILEPAMEEDREELQKLWAALIARLLTGQLSSIRKEWIEVIKSLEVVDAAVLKCLGDLSKNTSKRGDGSVWDALDFLIKDKWPQVSIGEDEIFLSVKHLERIGLIGKAFNTKKELPFCVDRSGERFSYALNILGMKIVEITSPVIMS</sequence>
<dbReference type="InterPro" id="IPR025506">
    <property type="entry name" value="Abi_alpha"/>
</dbReference>
<keyword evidence="2" id="KW-1185">Reference proteome</keyword>
<protein>
    <recommendedName>
        <fullName evidence="3">DUF4393 domain-containing protein</fullName>
    </recommendedName>
</protein>
<evidence type="ECO:0000313" key="2">
    <source>
        <dbReference type="Proteomes" id="UP000321635"/>
    </source>
</evidence>
<gene>
    <name evidence="1" type="ORF">ANI02nite_24340</name>
</gene>
<proteinExistence type="predicted"/>
<reference evidence="1 2" key="1">
    <citation type="submission" date="2019-07" db="EMBL/GenBank/DDBJ databases">
        <title>Whole genome shotgun sequence of Acetobacter nitrogenifigens NBRC 105050.</title>
        <authorList>
            <person name="Hosoyama A."/>
            <person name="Uohara A."/>
            <person name="Ohji S."/>
            <person name="Ichikawa N."/>
        </authorList>
    </citation>
    <scope>NUCLEOTIDE SEQUENCE [LARGE SCALE GENOMIC DNA]</scope>
    <source>
        <strain evidence="1 2">NBRC 105050</strain>
    </source>
</reference>
<dbReference type="AlphaFoldDB" id="A0A511XC88"/>
<dbReference type="OrthoDB" id="7275752at2"/>